<accession>A0AAD7H0B6</accession>
<sequence>MWWWRQSAATNTKWFEPADTSVWIERIEVGDVELKRGDAEGGNGGRKRHRHNDEPGEISTHHELCASRISYHLRKREVYNMRVHPPWPQSSLLCARLRGLASTYWSRLISEERVLKYGPGAQAAVAVGVKRGSGSDRGGGMYERTTPGNIPPVRLSKRRRSAMSRRVEGYASSEWRVSPEASLDGVWWAAVSNVYGKGNAKLNRSPSDMNCVERINLALCRVDLMRISEGKNQWGHLGTAQTGTDDMNQFLAAVEGGVSLCLAKLATIVVTEPNYPGMVSMRAQSVQDPDRQNFGLDLQGLDLKTGEMASYVGPDRLGDALLFGPRLN</sequence>
<evidence type="ECO:0000313" key="3">
    <source>
        <dbReference type="Proteomes" id="UP001221757"/>
    </source>
</evidence>
<organism evidence="2 3">
    <name type="scientific">Mycena rosella</name>
    <name type="common">Pink bonnet</name>
    <name type="synonym">Agaricus rosellus</name>
    <dbReference type="NCBI Taxonomy" id="1033263"/>
    <lineage>
        <taxon>Eukaryota</taxon>
        <taxon>Fungi</taxon>
        <taxon>Dikarya</taxon>
        <taxon>Basidiomycota</taxon>
        <taxon>Agaricomycotina</taxon>
        <taxon>Agaricomycetes</taxon>
        <taxon>Agaricomycetidae</taxon>
        <taxon>Agaricales</taxon>
        <taxon>Marasmiineae</taxon>
        <taxon>Mycenaceae</taxon>
        <taxon>Mycena</taxon>
    </lineage>
</organism>
<reference evidence="2" key="1">
    <citation type="submission" date="2023-03" db="EMBL/GenBank/DDBJ databases">
        <title>Massive genome expansion in bonnet fungi (Mycena s.s.) driven by repeated elements and novel gene families across ecological guilds.</title>
        <authorList>
            <consortium name="Lawrence Berkeley National Laboratory"/>
            <person name="Harder C.B."/>
            <person name="Miyauchi S."/>
            <person name="Viragh M."/>
            <person name="Kuo A."/>
            <person name="Thoen E."/>
            <person name="Andreopoulos B."/>
            <person name="Lu D."/>
            <person name="Skrede I."/>
            <person name="Drula E."/>
            <person name="Henrissat B."/>
            <person name="Morin E."/>
            <person name="Kohler A."/>
            <person name="Barry K."/>
            <person name="LaButti K."/>
            <person name="Morin E."/>
            <person name="Salamov A."/>
            <person name="Lipzen A."/>
            <person name="Mereny Z."/>
            <person name="Hegedus B."/>
            <person name="Baldrian P."/>
            <person name="Stursova M."/>
            <person name="Weitz H."/>
            <person name="Taylor A."/>
            <person name="Grigoriev I.V."/>
            <person name="Nagy L.G."/>
            <person name="Martin F."/>
            <person name="Kauserud H."/>
        </authorList>
    </citation>
    <scope>NUCLEOTIDE SEQUENCE</scope>
    <source>
        <strain evidence="2">CBHHK067</strain>
    </source>
</reference>
<feature type="compositionally biased region" description="Basic and acidic residues" evidence="1">
    <location>
        <begin position="51"/>
        <end position="61"/>
    </location>
</feature>
<dbReference type="EMBL" id="JARKIE010000003">
    <property type="protein sequence ID" value="KAJ7708961.1"/>
    <property type="molecule type" value="Genomic_DNA"/>
</dbReference>
<name>A0AAD7H0B6_MYCRO</name>
<feature type="region of interest" description="Disordered" evidence="1">
    <location>
        <begin position="35"/>
        <end position="61"/>
    </location>
</feature>
<evidence type="ECO:0000256" key="1">
    <source>
        <dbReference type="SAM" id="MobiDB-lite"/>
    </source>
</evidence>
<dbReference type="AlphaFoldDB" id="A0AAD7H0B6"/>
<keyword evidence="3" id="KW-1185">Reference proteome</keyword>
<dbReference type="Proteomes" id="UP001221757">
    <property type="component" value="Unassembled WGS sequence"/>
</dbReference>
<gene>
    <name evidence="2" type="ORF">B0H17DRAFT_1264573</name>
</gene>
<evidence type="ECO:0000313" key="2">
    <source>
        <dbReference type="EMBL" id="KAJ7708961.1"/>
    </source>
</evidence>
<protein>
    <submittedName>
        <fullName evidence="2">Uncharacterized protein</fullName>
    </submittedName>
</protein>
<proteinExistence type="predicted"/>
<comment type="caution">
    <text evidence="2">The sequence shown here is derived from an EMBL/GenBank/DDBJ whole genome shotgun (WGS) entry which is preliminary data.</text>
</comment>